<feature type="transmembrane region" description="Helical" evidence="6">
    <location>
        <begin position="219"/>
        <end position="239"/>
    </location>
</feature>
<dbReference type="PROSITE" id="PS00254">
    <property type="entry name" value="INTERLEUKIN_6"/>
    <property type="match status" value="1"/>
</dbReference>
<evidence type="ECO:0008006" key="9">
    <source>
        <dbReference type="Google" id="ProtNLM"/>
    </source>
</evidence>
<evidence type="ECO:0000313" key="7">
    <source>
        <dbReference type="EMBL" id="TMQ49353.1"/>
    </source>
</evidence>
<feature type="non-terminal residue" evidence="7">
    <location>
        <position position="437"/>
    </location>
</feature>
<name>A0A538SDB5_UNCEI</name>
<gene>
    <name evidence="7" type="ORF">E6K73_10225</name>
</gene>
<feature type="transmembrane region" description="Helical" evidence="6">
    <location>
        <begin position="137"/>
        <end position="158"/>
    </location>
</feature>
<keyword evidence="6" id="KW-1133">Transmembrane helix</keyword>
<reference evidence="7 8" key="1">
    <citation type="journal article" date="2019" name="Nat. Microbiol.">
        <title>Mediterranean grassland soil C-N compound turnover is dependent on rainfall and depth, and is mediated by genomically divergent microorganisms.</title>
        <authorList>
            <person name="Diamond S."/>
            <person name="Andeer P.F."/>
            <person name="Li Z."/>
            <person name="Crits-Christoph A."/>
            <person name="Burstein D."/>
            <person name="Anantharaman K."/>
            <person name="Lane K.R."/>
            <person name="Thomas B.C."/>
            <person name="Pan C."/>
            <person name="Northen T.R."/>
            <person name="Banfield J.F."/>
        </authorList>
    </citation>
    <scope>NUCLEOTIDE SEQUENCE [LARGE SCALE GENOMIC DNA]</scope>
    <source>
        <strain evidence="7">WS_3</strain>
    </source>
</reference>
<evidence type="ECO:0000256" key="3">
    <source>
        <dbReference type="ARBA" id="ARBA00023030"/>
    </source>
</evidence>
<dbReference type="EMBL" id="VBOT01000124">
    <property type="protein sequence ID" value="TMQ49353.1"/>
    <property type="molecule type" value="Genomic_DNA"/>
</dbReference>
<organism evidence="7 8">
    <name type="scientific">Eiseniibacteriota bacterium</name>
    <dbReference type="NCBI Taxonomy" id="2212470"/>
    <lineage>
        <taxon>Bacteria</taxon>
        <taxon>Candidatus Eiseniibacteriota</taxon>
    </lineage>
</organism>
<evidence type="ECO:0000256" key="1">
    <source>
        <dbReference type="ARBA" id="ARBA00004613"/>
    </source>
</evidence>
<dbReference type="Proteomes" id="UP000320184">
    <property type="component" value="Unassembled WGS sequence"/>
</dbReference>
<keyword evidence="3" id="KW-0339">Growth factor</keyword>
<evidence type="ECO:0000256" key="6">
    <source>
        <dbReference type="SAM" id="Phobius"/>
    </source>
</evidence>
<dbReference type="GO" id="GO:0005576">
    <property type="term" value="C:extracellular region"/>
    <property type="evidence" value="ECO:0007669"/>
    <property type="project" value="UniProtKB-SubCell"/>
</dbReference>
<proteinExistence type="predicted"/>
<evidence type="ECO:0000313" key="8">
    <source>
        <dbReference type="Proteomes" id="UP000320184"/>
    </source>
</evidence>
<protein>
    <recommendedName>
        <fullName evidence="9">DUF2029 domain-containing protein</fullName>
    </recommendedName>
</protein>
<feature type="transmembrane region" description="Helical" evidence="6">
    <location>
        <begin position="303"/>
        <end position="322"/>
    </location>
</feature>
<keyword evidence="4" id="KW-1015">Disulfide bond</keyword>
<feature type="transmembrane region" description="Helical" evidence="6">
    <location>
        <begin position="21"/>
        <end position="42"/>
    </location>
</feature>
<comment type="subcellular location">
    <subcellularLocation>
        <location evidence="1">Secreted</location>
    </subcellularLocation>
</comment>
<evidence type="ECO:0000256" key="4">
    <source>
        <dbReference type="ARBA" id="ARBA00023157"/>
    </source>
</evidence>
<keyword evidence="6" id="KW-0812">Transmembrane</keyword>
<dbReference type="GO" id="GO:0008083">
    <property type="term" value="F:growth factor activity"/>
    <property type="evidence" value="ECO:0007669"/>
    <property type="project" value="UniProtKB-KW"/>
</dbReference>
<feature type="transmembrane region" description="Helical" evidence="6">
    <location>
        <begin position="97"/>
        <end position="117"/>
    </location>
</feature>
<keyword evidence="2" id="KW-0964">Secreted</keyword>
<accession>A0A538SDB5</accession>
<feature type="transmembrane region" description="Helical" evidence="6">
    <location>
        <begin position="273"/>
        <end position="291"/>
    </location>
</feature>
<evidence type="ECO:0000256" key="5">
    <source>
        <dbReference type="SAM" id="MobiDB-lite"/>
    </source>
</evidence>
<feature type="region of interest" description="Disordered" evidence="5">
    <location>
        <begin position="368"/>
        <end position="393"/>
    </location>
</feature>
<dbReference type="AlphaFoldDB" id="A0A538SDB5"/>
<evidence type="ECO:0000256" key="2">
    <source>
        <dbReference type="ARBA" id="ARBA00022525"/>
    </source>
</evidence>
<sequence length="437" mass="46721">MPFVSLVPATKPSAGPVMGPVALAMTFFTLLCAAALVAILWLNQGTFTYTLDDPYLHLSLAENIAAGHYGINRDDVAAPSSSVLWPYLLAPFSRLPFGYLVPLFLNYAASLGTIALLGRMISTSLEGSNEKPVKLGVVFLVVFLILAANLVGLAFTGMEHSLQVLLSVALVAGLIEETTTARVPSWLPAAIVAGPLVRYENLALSLPALALLACRGRAILAAGCLAALLLGLGGFSLYLHGMGLGWVPLSVSAKSGVIAGGGSLASVLRNLRLNLRPGLGLLFCLAAFVAVARRPRTPADRALALWAAAAVVLHMLVGRFGWFFRYEIYVWISSLVMLIFLFRDALTGSPRPWRCCSSWPAAATWAPWRSPRSAPTTSTSSSTRCTGSRPTSMPLRWESTISAWSRTGTPTTSWTSRVWPRPRRAMRGGARAGRAGW</sequence>
<comment type="caution">
    <text evidence="7">The sequence shown here is derived from an EMBL/GenBank/DDBJ whole genome shotgun (WGS) entry which is preliminary data.</text>
</comment>
<keyword evidence="6" id="KW-0472">Membrane</keyword>
<dbReference type="InterPro" id="IPR030473">
    <property type="entry name" value="IL6/GCSF/MGF_CS"/>
</dbReference>
<feature type="compositionally biased region" description="Low complexity" evidence="5">
    <location>
        <begin position="368"/>
        <end position="392"/>
    </location>
</feature>